<name>A0ACC0ZGK1_9ROSI</name>
<dbReference type="EMBL" id="CM047737">
    <property type="protein sequence ID" value="KAJ0049552.1"/>
    <property type="molecule type" value="Genomic_DNA"/>
</dbReference>
<dbReference type="Proteomes" id="UP001163603">
    <property type="component" value="Chromosome 2"/>
</dbReference>
<keyword evidence="2" id="KW-1185">Reference proteome</keyword>
<evidence type="ECO:0000313" key="2">
    <source>
        <dbReference type="Proteomes" id="UP001163603"/>
    </source>
</evidence>
<reference evidence="2" key="1">
    <citation type="journal article" date="2023" name="G3 (Bethesda)">
        <title>Genome assembly and association tests identify interacting loci associated with vigor, precocity, and sex in interspecific pistachio rootstocks.</title>
        <authorList>
            <person name="Palmer W."/>
            <person name="Jacygrad E."/>
            <person name="Sagayaradj S."/>
            <person name="Cavanaugh K."/>
            <person name="Han R."/>
            <person name="Bertier L."/>
            <person name="Beede B."/>
            <person name="Kafkas S."/>
            <person name="Golino D."/>
            <person name="Preece J."/>
            <person name="Michelmore R."/>
        </authorList>
    </citation>
    <scope>NUCLEOTIDE SEQUENCE [LARGE SCALE GENOMIC DNA]</scope>
</reference>
<gene>
    <name evidence="1" type="ORF">Pint_15532</name>
</gene>
<evidence type="ECO:0000313" key="1">
    <source>
        <dbReference type="EMBL" id="KAJ0049552.1"/>
    </source>
</evidence>
<proteinExistence type="predicted"/>
<comment type="caution">
    <text evidence="1">The sequence shown here is derived from an EMBL/GenBank/DDBJ whole genome shotgun (WGS) entry which is preliminary data.</text>
</comment>
<organism evidence="1 2">
    <name type="scientific">Pistacia integerrima</name>
    <dbReference type="NCBI Taxonomy" id="434235"/>
    <lineage>
        <taxon>Eukaryota</taxon>
        <taxon>Viridiplantae</taxon>
        <taxon>Streptophyta</taxon>
        <taxon>Embryophyta</taxon>
        <taxon>Tracheophyta</taxon>
        <taxon>Spermatophyta</taxon>
        <taxon>Magnoliopsida</taxon>
        <taxon>eudicotyledons</taxon>
        <taxon>Gunneridae</taxon>
        <taxon>Pentapetalae</taxon>
        <taxon>rosids</taxon>
        <taxon>malvids</taxon>
        <taxon>Sapindales</taxon>
        <taxon>Anacardiaceae</taxon>
        <taxon>Pistacia</taxon>
    </lineage>
</organism>
<accession>A0ACC0ZGK1</accession>
<sequence length="274" mass="31271">MEEEDKYMPADSTQQQYCSARIMSPEIVEIGEDSLSVTTTGATSTDVYVAVGKDDLHVLKWALDHVVSPGARVFLVHVFPRITYINTPVQALNKDIALLYWAYDVSLCIKFIWCVELFVIVGRLARSQLNAEQVRVYINEENNRRRNLLHKYIRLCTDAKVTAETMLIESDVTAKAILDLISVLNITILVVGRKRPPYSRRLRKKLGKGEFFKKNAPDHCEVCIVHDGKKVQEGQEVAEVHSSLHSRPRRLQISRAAQRNFFECLCFSGKFDRS</sequence>
<protein>
    <submittedName>
        <fullName evidence="1">Uncharacterized protein</fullName>
    </submittedName>
</protein>